<comment type="caution">
    <text evidence="3">The sequence shown here is derived from an EMBL/GenBank/DDBJ whole genome shotgun (WGS) entry which is preliminary data.</text>
</comment>
<evidence type="ECO:0000256" key="1">
    <source>
        <dbReference type="SAM" id="MobiDB-lite"/>
    </source>
</evidence>
<feature type="region of interest" description="Disordered" evidence="1">
    <location>
        <begin position="204"/>
        <end position="264"/>
    </location>
</feature>
<proteinExistence type="predicted"/>
<dbReference type="PANTHER" id="PTHR37451">
    <property type="entry name" value="MARVEL DOMAIN"/>
    <property type="match status" value="1"/>
</dbReference>
<evidence type="ECO:0000256" key="2">
    <source>
        <dbReference type="SAM" id="Phobius"/>
    </source>
</evidence>
<keyword evidence="2" id="KW-0472">Membrane</keyword>
<keyword evidence="2" id="KW-1133">Transmembrane helix</keyword>
<accession>A0A9P9DXD6</accession>
<dbReference type="PANTHER" id="PTHR37451:SF4">
    <property type="entry name" value="MARVEL DOMAIN-CONTAINING PROTEIN"/>
    <property type="match status" value="1"/>
</dbReference>
<feature type="compositionally biased region" description="Low complexity" evidence="1">
    <location>
        <begin position="210"/>
        <end position="234"/>
    </location>
</feature>
<dbReference type="EMBL" id="JAGMWT010000006">
    <property type="protein sequence ID" value="KAH7126794.1"/>
    <property type="molecule type" value="Genomic_DNA"/>
</dbReference>
<evidence type="ECO:0000313" key="3">
    <source>
        <dbReference type="EMBL" id="KAH7126794.1"/>
    </source>
</evidence>
<keyword evidence="2" id="KW-0812">Transmembrane</keyword>
<gene>
    <name evidence="3" type="ORF">B0J11DRAFT_286553</name>
</gene>
<feature type="transmembrane region" description="Helical" evidence="2">
    <location>
        <begin position="121"/>
        <end position="151"/>
    </location>
</feature>
<dbReference type="AlphaFoldDB" id="A0A9P9DXD6"/>
<reference evidence="3" key="1">
    <citation type="journal article" date="2021" name="Nat. Commun.">
        <title>Genetic determinants of endophytism in the Arabidopsis root mycobiome.</title>
        <authorList>
            <person name="Mesny F."/>
            <person name="Miyauchi S."/>
            <person name="Thiergart T."/>
            <person name="Pickel B."/>
            <person name="Atanasova L."/>
            <person name="Karlsson M."/>
            <person name="Huettel B."/>
            <person name="Barry K.W."/>
            <person name="Haridas S."/>
            <person name="Chen C."/>
            <person name="Bauer D."/>
            <person name="Andreopoulos W."/>
            <person name="Pangilinan J."/>
            <person name="LaButti K."/>
            <person name="Riley R."/>
            <person name="Lipzen A."/>
            <person name="Clum A."/>
            <person name="Drula E."/>
            <person name="Henrissat B."/>
            <person name="Kohler A."/>
            <person name="Grigoriev I.V."/>
            <person name="Martin F.M."/>
            <person name="Hacquard S."/>
        </authorList>
    </citation>
    <scope>NUCLEOTIDE SEQUENCE</scope>
    <source>
        <strain evidence="3">MPI-CAGE-CH-0243</strain>
    </source>
</reference>
<sequence>MATTQPAVHTRSWPLLVIHGLQAFLVVIVMGVAGYGYGLGIGYFSFLFDILSAVLTIIGCTYILCASTFFSNLYHKYLVFGLHIVFLVLWFFGLALTANSAKVVIKDHNAINKYLSIKDPIGPLGATLVGTSVLVGIEFALWIASLVIIVVRQSRDRTRRSNSEQQTGPFVVKGDEEQKIPLNSISYQQQQPYATTSTLATQYHQSAQGPYTQQQPVYNQQPQPQQQQVAPLPQGHTDTITPFTASPLRQNPTEIDTPKTSGAYTYNSDLPEFAVPQVSLGYHKSASELSVHKQR</sequence>
<keyword evidence="4" id="KW-1185">Reference proteome</keyword>
<feature type="compositionally biased region" description="Polar residues" evidence="1">
    <location>
        <begin position="236"/>
        <end position="264"/>
    </location>
</feature>
<feature type="transmembrane region" description="Helical" evidence="2">
    <location>
        <begin position="43"/>
        <end position="65"/>
    </location>
</feature>
<evidence type="ECO:0000313" key="4">
    <source>
        <dbReference type="Proteomes" id="UP000700596"/>
    </source>
</evidence>
<name>A0A9P9DXD6_9PLEO</name>
<evidence type="ECO:0008006" key="5">
    <source>
        <dbReference type="Google" id="ProtNLM"/>
    </source>
</evidence>
<protein>
    <recommendedName>
        <fullName evidence="5">MARVEL domain-containing protein</fullName>
    </recommendedName>
</protein>
<dbReference type="Proteomes" id="UP000700596">
    <property type="component" value="Unassembled WGS sequence"/>
</dbReference>
<organism evidence="3 4">
    <name type="scientific">Dendryphion nanum</name>
    <dbReference type="NCBI Taxonomy" id="256645"/>
    <lineage>
        <taxon>Eukaryota</taxon>
        <taxon>Fungi</taxon>
        <taxon>Dikarya</taxon>
        <taxon>Ascomycota</taxon>
        <taxon>Pezizomycotina</taxon>
        <taxon>Dothideomycetes</taxon>
        <taxon>Pleosporomycetidae</taxon>
        <taxon>Pleosporales</taxon>
        <taxon>Torulaceae</taxon>
        <taxon>Dendryphion</taxon>
    </lineage>
</organism>
<dbReference type="OrthoDB" id="5325022at2759"/>
<feature type="transmembrane region" description="Helical" evidence="2">
    <location>
        <begin position="77"/>
        <end position="101"/>
    </location>
</feature>
<feature type="transmembrane region" description="Helical" evidence="2">
    <location>
        <begin position="12"/>
        <end position="37"/>
    </location>
</feature>